<feature type="region of interest" description="Disordered" evidence="3">
    <location>
        <begin position="267"/>
        <end position="461"/>
    </location>
</feature>
<dbReference type="Gramene" id="KZN07008">
    <property type="protein sequence ID" value="KZN07008"/>
    <property type="gene ID" value="DCAR_007845"/>
</dbReference>
<feature type="compositionally biased region" description="Basic and acidic residues" evidence="3">
    <location>
        <begin position="365"/>
        <end position="379"/>
    </location>
</feature>
<dbReference type="GO" id="GO:0019888">
    <property type="term" value="F:protein phosphatase regulator activity"/>
    <property type="evidence" value="ECO:0007669"/>
    <property type="project" value="TreeGrafter"/>
</dbReference>
<proteinExistence type="inferred from homology"/>
<reference evidence="4" key="1">
    <citation type="journal article" date="2016" name="Nat. Genet.">
        <title>A high-quality carrot genome assembly provides new insights into carotenoid accumulation and asterid genome evolution.</title>
        <authorList>
            <person name="Iorizzo M."/>
            <person name="Ellison S."/>
            <person name="Senalik D."/>
            <person name="Zeng P."/>
            <person name="Satapoomin P."/>
            <person name="Huang J."/>
            <person name="Bowman M."/>
            <person name="Iovene M."/>
            <person name="Sanseverino W."/>
            <person name="Cavagnaro P."/>
            <person name="Yildiz M."/>
            <person name="Macko-Podgorni A."/>
            <person name="Moranska E."/>
            <person name="Grzebelus E."/>
            <person name="Grzebelus D."/>
            <person name="Ashrafi H."/>
            <person name="Zheng Z."/>
            <person name="Cheng S."/>
            <person name="Spooner D."/>
            <person name="Van Deynze A."/>
            <person name="Simon P."/>
        </authorList>
    </citation>
    <scope>NUCLEOTIDE SEQUENCE [LARGE SCALE GENOMIC DNA]</scope>
    <source>
        <tissue evidence="4">Leaf</tissue>
    </source>
</reference>
<evidence type="ECO:0000256" key="2">
    <source>
        <dbReference type="ARBA" id="ARBA00023306"/>
    </source>
</evidence>
<evidence type="ECO:0000313" key="4">
    <source>
        <dbReference type="EMBL" id="KZN07008.1"/>
    </source>
</evidence>
<feature type="compositionally biased region" description="Polar residues" evidence="3">
    <location>
        <begin position="411"/>
        <end position="421"/>
    </location>
</feature>
<comment type="similarity">
    <text evidence="1">Belongs to the SAPS family.</text>
</comment>
<dbReference type="PANTHER" id="PTHR12634:SF8">
    <property type="entry name" value="FIERY MOUNTAIN, ISOFORM D"/>
    <property type="match status" value="1"/>
</dbReference>
<organism evidence="4">
    <name type="scientific">Daucus carota subsp. sativus</name>
    <name type="common">Carrot</name>
    <dbReference type="NCBI Taxonomy" id="79200"/>
    <lineage>
        <taxon>Eukaryota</taxon>
        <taxon>Viridiplantae</taxon>
        <taxon>Streptophyta</taxon>
        <taxon>Embryophyta</taxon>
        <taxon>Tracheophyta</taxon>
        <taxon>Spermatophyta</taxon>
        <taxon>Magnoliopsida</taxon>
        <taxon>eudicotyledons</taxon>
        <taxon>Gunneridae</taxon>
        <taxon>Pentapetalae</taxon>
        <taxon>asterids</taxon>
        <taxon>campanulids</taxon>
        <taxon>Apiales</taxon>
        <taxon>Apiaceae</taxon>
        <taxon>Apioideae</taxon>
        <taxon>Scandiceae</taxon>
        <taxon>Daucinae</taxon>
        <taxon>Daucus</taxon>
        <taxon>Daucus sect. Daucus</taxon>
    </lineage>
</organism>
<feature type="compositionally biased region" description="Polar residues" evidence="3">
    <location>
        <begin position="303"/>
        <end position="330"/>
    </location>
</feature>
<comment type="caution">
    <text evidence="4">The sequence shown here is derived from an EMBL/GenBank/DDBJ whole genome shotgun (WGS) entry which is preliminary data.</text>
</comment>
<feature type="compositionally biased region" description="Polar residues" evidence="3">
    <location>
        <begin position="269"/>
        <end position="278"/>
    </location>
</feature>
<dbReference type="EMBL" id="LNRQ01000002">
    <property type="protein sequence ID" value="KZN07008.1"/>
    <property type="molecule type" value="Genomic_DNA"/>
</dbReference>
<name>A0A166EUV5_DAUCS</name>
<feature type="region of interest" description="Disordered" evidence="3">
    <location>
        <begin position="226"/>
        <end position="249"/>
    </location>
</feature>
<dbReference type="STRING" id="79200.A0A166EUV5"/>
<evidence type="ECO:0000256" key="3">
    <source>
        <dbReference type="SAM" id="MobiDB-lite"/>
    </source>
</evidence>
<evidence type="ECO:0000256" key="1">
    <source>
        <dbReference type="ARBA" id="ARBA00006180"/>
    </source>
</evidence>
<dbReference type="GO" id="GO:0019903">
    <property type="term" value="F:protein phosphatase binding"/>
    <property type="evidence" value="ECO:0007669"/>
    <property type="project" value="InterPro"/>
</dbReference>
<feature type="compositionally biased region" description="Polar residues" evidence="3">
    <location>
        <begin position="232"/>
        <end position="248"/>
    </location>
</feature>
<protein>
    <submittedName>
        <fullName evidence="4">Uncharacterized protein</fullName>
    </submittedName>
</protein>
<gene>
    <name evidence="4" type="ORF">DCAR_007845</name>
</gene>
<feature type="compositionally biased region" description="Polar residues" evidence="3">
    <location>
        <begin position="380"/>
        <end position="393"/>
    </location>
</feature>
<feature type="compositionally biased region" description="Basic and acidic residues" evidence="3">
    <location>
        <begin position="279"/>
        <end position="302"/>
    </location>
</feature>
<dbReference type="AlphaFoldDB" id="A0A166EUV5"/>
<sequence length="461" mass="49704">MVAILSLRERTQIEQLIRYIIEEAPEDAEKRRTFKFPFISCEIFTCEVDIILKALVTDEGAHQDIIKKLVDLIGITSIMELTHGAVITADPETVKGMLESLGELLKLLDVSSEKNALTTTYGKLHPPLGKHRLKPTVPAEGKSPPRVGNIGHVTRISNKLAQTRSNSDIQTFLQESNEWFDWYADVLLKRNTVENVYQWACGLTGHWSVMRSGSLLTNSNCSALEDERKNNEGTTEGTASPLPSTETNIADRVVDDKMIGDGLEAFGTAESSSLSNPSKDLRESGAPETEKPSEWVEWRESSDSFTPTDANLNSSKSCTATVNSAESSNAAADIDPPNSISGSAEQNDAVTESIAQSTPSVLPNDKLKVEQESRDDDSSANKTNVSPSSTDQSIGVVKSNIEGLPEAENPDVSSSSLSNVDKPSCHSAGDETSSSTSNVDKDKPAAAESSTTGGAEHKMES</sequence>
<dbReference type="PANTHER" id="PTHR12634">
    <property type="entry name" value="SIT4 YEAST -ASSOCIATING PROTEIN-RELATED"/>
    <property type="match status" value="1"/>
</dbReference>
<feature type="compositionally biased region" description="Polar residues" evidence="3">
    <location>
        <begin position="338"/>
        <end position="361"/>
    </location>
</feature>
<dbReference type="InterPro" id="IPR007587">
    <property type="entry name" value="SAPS"/>
</dbReference>
<accession>A0A166EUV5</accession>
<keyword evidence="2" id="KW-0131">Cell cycle</keyword>